<organism evidence="12 13">
    <name type="scientific">Gambusia affinis</name>
    <name type="common">Western mosquitofish</name>
    <name type="synonym">Heterandria affinis</name>
    <dbReference type="NCBI Taxonomy" id="33528"/>
    <lineage>
        <taxon>Eukaryota</taxon>
        <taxon>Metazoa</taxon>
        <taxon>Chordata</taxon>
        <taxon>Craniata</taxon>
        <taxon>Vertebrata</taxon>
        <taxon>Euteleostomi</taxon>
        <taxon>Actinopterygii</taxon>
        <taxon>Neopterygii</taxon>
        <taxon>Teleostei</taxon>
        <taxon>Neoteleostei</taxon>
        <taxon>Acanthomorphata</taxon>
        <taxon>Ovalentaria</taxon>
        <taxon>Atherinomorphae</taxon>
        <taxon>Cyprinodontiformes</taxon>
        <taxon>Poeciliidae</taxon>
        <taxon>Poeciliinae</taxon>
        <taxon>Gambusia</taxon>
    </lineage>
</organism>
<proteinExistence type="inferred from homology"/>
<dbReference type="Gene3D" id="3.30.1010.10">
    <property type="entry name" value="Phosphatidylinositol 3-kinase Catalytic Subunit, Chain A, domain 4"/>
    <property type="match status" value="1"/>
</dbReference>
<feature type="region of interest" description="Disordered" evidence="9">
    <location>
        <begin position="62"/>
        <end position="91"/>
    </location>
</feature>
<dbReference type="Gene3D" id="1.10.1070.11">
    <property type="entry name" value="Phosphatidylinositol 3-/4-kinase, catalytic domain"/>
    <property type="match status" value="1"/>
</dbReference>
<dbReference type="GO" id="GO:0030867">
    <property type="term" value="C:rough endoplasmic reticulum membrane"/>
    <property type="evidence" value="ECO:0007669"/>
    <property type="project" value="UniProtKB-SubCell"/>
</dbReference>
<dbReference type="GO" id="GO:0048015">
    <property type="term" value="P:phosphatidylinositol-mediated signaling"/>
    <property type="evidence" value="ECO:0007669"/>
    <property type="project" value="TreeGrafter"/>
</dbReference>
<dbReference type="FunFam" id="1.10.1070.11:FF:000016">
    <property type="entry name" value="PIK1p Phosphatidylinositol 4-kinase"/>
    <property type="match status" value="1"/>
</dbReference>
<comment type="catalytic activity">
    <reaction evidence="6">
        <text>a 1,2-diacyl-sn-glycero-3-phospho-(1D-myo-inositol) + ATP = a 1,2-diacyl-sn-glycero-3-phospho-(1D-myo-inositol 4-phosphate) + ADP + H(+)</text>
        <dbReference type="Rhea" id="RHEA:19877"/>
        <dbReference type="ChEBI" id="CHEBI:15378"/>
        <dbReference type="ChEBI" id="CHEBI:30616"/>
        <dbReference type="ChEBI" id="CHEBI:57880"/>
        <dbReference type="ChEBI" id="CHEBI:58178"/>
        <dbReference type="ChEBI" id="CHEBI:456216"/>
        <dbReference type="EC" id="2.7.1.67"/>
    </reaction>
    <physiologicalReaction direction="left-to-right" evidence="6">
        <dbReference type="Rhea" id="RHEA:19878"/>
    </physiologicalReaction>
</comment>
<evidence type="ECO:0000256" key="9">
    <source>
        <dbReference type="SAM" id="MobiDB-lite"/>
    </source>
</evidence>
<keyword evidence="13" id="KW-1185">Reference proteome</keyword>
<feature type="domain" description="PI3K/PI4K catalytic" evidence="10">
    <location>
        <begin position="655"/>
        <end position="935"/>
    </location>
</feature>
<dbReference type="PROSITE" id="PS50290">
    <property type="entry name" value="PI3_4_KINASE_3"/>
    <property type="match status" value="1"/>
</dbReference>
<dbReference type="GO" id="GO:0005741">
    <property type="term" value="C:mitochondrial outer membrane"/>
    <property type="evidence" value="ECO:0007669"/>
    <property type="project" value="UniProtKB-SubCell"/>
</dbReference>
<feature type="region of interest" description="Disordered" evidence="9">
    <location>
        <begin position="126"/>
        <end position="175"/>
    </location>
</feature>
<dbReference type="AlphaFoldDB" id="A0A315VZ66"/>
<dbReference type="GO" id="GO:0004430">
    <property type="term" value="F:1-phosphatidylinositol 4-kinase activity"/>
    <property type="evidence" value="ECO:0007669"/>
    <property type="project" value="UniProtKB-EC"/>
</dbReference>
<dbReference type="CDD" id="cd05168">
    <property type="entry name" value="PI4Kc_III_beta"/>
    <property type="match status" value="1"/>
</dbReference>
<keyword evidence="5" id="KW-0418">Kinase</keyword>
<evidence type="ECO:0000313" key="13">
    <source>
        <dbReference type="Proteomes" id="UP000250572"/>
    </source>
</evidence>
<comment type="caution">
    <text evidence="12">The sequence shown here is derived from an EMBL/GenBank/DDBJ whole genome shotgun (WGS) entry which is preliminary data.</text>
</comment>
<dbReference type="EMBL" id="NHOQ01000756">
    <property type="protein sequence ID" value="PWA28656.1"/>
    <property type="molecule type" value="Genomic_DNA"/>
</dbReference>
<evidence type="ECO:0000256" key="4">
    <source>
        <dbReference type="ARBA" id="ARBA00022679"/>
    </source>
</evidence>
<feature type="compositionally biased region" description="Low complexity" evidence="9">
    <location>
        <begin position="62"/>
        <end position="78"/>
    </location>
</feature>
<evidence type="ECO:0000259" key="10">
    <source>
        <dbReference type="PROSITE" id="PS50290"/>
    </source>
</evidence>
<feature type="compositionally biased region" description="Polar residues" evidence="9">
    <location>
        <begin position="340"/>
        <end position="360"/>
    </location>
</feature>
<dbReference type="EC" id="2.7.1.67" evidence="3"/>
<dbReference type="InterPro" id="IPR057754">
    <property type="entry name" value="PI4-kinase_beta/PIK1_cat"/>
</dbReference>
<dbReference type="InterPro" id="IPR011009">
    <property type="entry name" value="Kinase-like_dom_sf"/>
</dbReference>
<dbReference type="InterPro" id="IPR018936">
    <property type="entry name" value="PI3/4_kinase_CS"/>
</dbReference>
<evidence type="ECO:0000256" key="5">
    <source>
        <dbReference type="ARBA" id="ARBA00022777"/>
    </source>
</evidence>
<evidence type="ECO:0000259" key="11">
    <source>
        <dbReference type="PROSITE" id="PS51545"/>
    </source>
</evidence>
<dbReference type="InterPro" id="IPR036940">
    <property type="entry name" value="PI3/4_kinase_cat_sf"/>
</dbReference>
<dbReference type="STRING" id="33528.ENSGAFP00000015393"/>
<feature type="domain" description="PIK helical" evidence="11">
    <location>
        <begin position="89"/>
        <end position="293"/>
    </location>
</feature>
<protein>
    <recommendedName>
        <fullName evidence="8">Phosphatidylinositol 4-kinase beta</fullName>
        <ecNumber evidence="3">2.7.1.67</ecNumber>
    </recommendedName>
</protein>
<gene>
    <name evidence="12" type="ORF">CCH79_00019835</name>
</gene>
<dbReference type="SMART" id="SM00146">
    <property type="entry name" value="PI3Kc"/>
    <property type="match status" value="1"/>
</dbReference>
<dbReference type="SUPFAM" id="SSF56112">
    <property type="entry name" value="Protein kinase-like (PK-like)"/>
    <property type="match status" value="1"/>
</dbReference>
<accession>A0A315VZ66</accession>
<evidence type="ECO:0000313" key="12">
    <source>
        <dbReference type="EMBL" id="PWA28656.1"/>
    </source>
</evidence>
<evidence type="ECO:0000256" key="1">
    <source>
        <dbReference type="ARBA" id="ARBA00004450"/>
    </source>
</evidence>
<keyword evidence="4" id="KW-0808">Transferase</keyword>
<evidence type="ECO:0000256" key="7">
    <source>
        <dbReference type="ARBA" id="ARBA00037860"/>
    </source>
</evidence>
<dbReference type="InterPro" id="IPR015433">
    <property type="entry name" value="PI3/4_kinase"/>
</dbReference>
<comment type="similarity">
    <text evidence="2">Belongs to the PI3/PI4-kinase family. Type III PI4K subfamily.</text>
</comment>
<dbReference type="Proteomes" id="UP000250572">
    <property type="component" value="Unassembled WGS sequence"/>
</dbReference>
<dbReference type="InterPro" id="IPR016024">
    <property type="entry name" value="ARM-type_fold"/>
</dbReference>
<dbReference type="Pfam" id="PF00454">
    <property type="entry name" value="PI3_PI4_kinase"/>
    <property type="match status" value="2"/>
</dbReference>
<evidence type="ECO:0000256" key="8">
    <source>
        <dbReference type="ARBA" id="ARBA00039877"/>
    </source>
</evidence>
<feature type="region of interest" description="Disordered" evidence="9">
    <location>
        <begin position="320"/>
        <end position="373"/>
    </location>
</feature>
<dbReference type="PANTHER" id="PTHR10048:SF22">
    <property type="entry name" value="PHOSPHATIDYLINOSITOL 4-KINASE BETA"/>
    <property type="match status" value="1"/>
</dbReference>
<dbReference type="PROSITE" id="PS51545">
    <property type="entry name" value="PIK_HELICAL"/>
    <property type="match status" value="1"/>
</dbReference>
<evidence type="ECO:0000256" key="6">
    <source>
        <dbReference type="ARBA" id="ARBA00036767"/>
    </source>
</evidence>
<dbReference type="InterPro" id="IPR000403">
    <property type="entry name" value="PI3/4_kinase_cat_dom"/>
</dbReference>
<dbReference type="InterPro" id="IPR049160">
    <property type="entry name" value="PI4KB-PIK1_PIK"/>
</dbReference>
<dbReference type="GO" id="GO:0046854">
    <property type="term" value="P:phosphatidylinositol phosphate biosynthetic process"/>
    <property type="evidence" value="ECO:0007669"/>
    <property type="project" value="InterPro"/>
</dbReference>
<comment type="subcellular location">
    <subcellularLocation>
        <location evidence="1">Mitochondrion outer membrane</location>
        <topology evidence="1">Peripheral membrane protein</topology>
    </subcellularLocation>
    <subcellularLocation>
        <location evidence="7">Rough endoplasmic reticulum membrane</location>
        <topology evidence="7">Peripheral membrane protein</topology>
    </subcellularLocation>
</comment>
<feature type="compositionally biased region" description="Basic residues" evidence="9">
    <location>
        <begin position="166"/>
        <end position="175"/>
    </location>
</feature>
<dbReference type="Pfam" id="PF21245">
    <property type="entry name" value="PI4KB-PIK1_PIK"/>
    <property type="match status" value="1"/>
</dbReference>
<dbReference type="PANTHER" id="PTHR10048">
    <property type="entry name" value="PHOSPHATIDYLINOSITOL KINASE"/>
    <property type="match status" value="1"/>
</dbReference>
<dbReference type="SUPFAM" id="SSF48371">
    <property type="entry name" value="ARM repeat"/>
    <property type="match status" value="1"/>
</dbReference>
<dbReference type="InterPro" id="IPR001263">
    <property type="entry name" value="PI3K_accessory_dom"/>
</dbReference>
<dbReference type="PROSITE" id="PS00915">
    <property type="entry name" value="PI3_4_KINASE_1"/>
    <property type="match status" value="1"/>
</dbReference>
<sequence length="950" mass="105878">MSPNTGSVRLDFRLRTITNRPVRLKGFVPTRFQTPVTVGFLSYVQKNSEWFLRSGDPNSPSFSICSSPSQSLPSTPSSCGPPRPASPPLGVISEGGGELSLVIDAEVAQRACQEVLQKVKLRQVDAAAGPAPGSQHNGPSPDRGIPAIKPLQIREEEGPAPGSVKSARRRQRHNPSKQSWLLRLFESKLFDVSMAISYLHSSKEPGVQAYIGNRLFSFPHDDVDFYLPQLLNMYIHMDEDVGDAIKPYLVHRCRQSISFSLQCAWLLGAYSSDMHISTQRHSRGSKLRKLILSDELKPSGSRARRELTLTPICLAVAPGGPATDHGLSPSKRTHQRSKSDATVSISLSSNLKRTASNPKVESSQDEDSGSSSDSLELDSGPFWFWSRCLNLTHRQTVLAHLSPGSAPCVTCPVCLQPVRLAPQREFMKSLMGIGKRLATLPTKEQKTQRLISELSLLNHKLPARVWLPTAAFDHHVVRVPHTQAVVLNSKDKAPYLIYVEVLECENFEMSSVPMRIPENRIRSTRSVENLPDCGMMAEQRAGSFSVVPNYDNDDEAWSVDDIGELQVELPEGHTNSCDNISQFSVDSITSLDSKEPVFIAAGDIRRRLSEQLAQAPTTFRRDPEDPSAVALKEPWEEKVRPDRRVIPPGAEPSLSLSPRRIREGSPYGHFPTWRLLSVIVKCGDDLRQELLAFQVLQQLKSIWEQERVPLWIRPYKIVVLSADSGMIEPVVNAVSIHQVKKQSQLSLLDYFLQEHGAPTTENFLSAQRNFVRSCAGYSLICYLLQVKDRRATCSPRPADPASPLPRHNGNILLDADGHIIHIDFGFILSSSPRNLGFETSAFKLTAEFVEVMGGPDGDMFNYYRMLMLQGLIAARKHMDRVLQIVEIMQQGSQLPCFHGSSTMRGLKERFHMSLTEEQLQLLVDQLVDGSMRSLTTKLYDGFQYLTNGIM</sequence>
<evidence type="ECO:0000256" key="2">
    <source>
        <dbReference type="ARBA" id="ARBA00006209"/>
    </source>
</evidence>
<reference evidence="12 13" key="1">
    <citation type="journal article" date="2018" name="G3 (Bethesda)">
        <title>A High-Quality Reference Genome for the Invasive Mosquitofish Gambusia affinis Using a Chicago Library.</title>
        <authorList>
            <person name="Hoffberg S.L."/>
            <person name="Troendle N.J."/>
            <person name="Glenn T.C."/>
            <person name="Mahmud O."/>
            <person name="Louha S."/>
            <person name="Chalopin D."/>
            <person name="Bennetzen J.L."/>
            <person name="Mauricio R."/>
        </authorList>
    </citation>
    <scope>NUCLEOTIDE SEQUENCE [LARGE SCALE GENOMIC DNA]</scope>
    <source>
        <strain evidence="12">NE01/NJP1002.9</strain>
        <tissue evidence="12">Muscle</tissue>
    </source>
</reference>
<name>A0A315VZ66_GAMAF</name>
<evidence type="ECO:0000256" key="3">
    <source>
        <dbReference type="ARBA" id="ARBA00012169"/>
    </source>
</evidence>